<reference evidence="2" key="1">
    <citation type="submission" date="2021-06" db="EMBL/GenBank/DDBJ databases">
        <authorList>
            <person name="Kallberg Y."/>
            <person name="Tangrot J."/>
            <person name="Rosling A."/>
        </authorList>
    </citation>
    <scope>NUCLEOTIDE SEQUENCE</scope>
    <source>
        <strain evidence="2">87-6 pot B 2015</strain>
    </source>
</reference>
<protein>
    <submittedName>
        <fullName evidence="2">7454_t:CDS:1</fullName>
    </submittedName>
</protein>
<dbReference type="Proteomes" id="UP000789375">
    <property type="component" value="Unassembled WGS sequence"/>
</dbReference>
<evidence type="ECO:0000313" key="3">
    <source>
        <dbReference type="Proteomes" id="UP000789375"/>
    </source>
</evidence>
<evidence type="ECO:0000313" key="2">
    <source>
        <dbReference type="EMBL" id="CAG8519640.1"/>
    </source>
</evidence>
<evidence type="ECO:0000256" key="1">
    <source>
        <dbReference type="SAM" id="MobiDB-lite"/>
    </source>
</evidence>
<dbReference type="AlphaFoldDB" id="A0A9N9A5A5"/>
<name>A0A9N9A5A5_FUNMO</name>
<feature type="region of interest" description="Disordered" evidence="1">
    <location>
        <begin position="41"/>
        <end position="73"/>
    </location>
</feature>
<keyword evidence="3" id="KW-1185">Reference proteome</keyword>
<comment type="caution">
    <text evidence="2">The sequence shown here is derived from an EMBL/GenBank/DDBJ whole genome shotgun (WGS) entry which is preliminary data.</text>
</comment>
<accession>A0A9N9A5A5</accession>
<feature type="compositionally biased region" description="Acidic residues" evidence="1">
    <location>
        <begin position="41"/>
        <end position="65"/>
    </location>
</feature>
<dbReference type="EMBL" id="CAJVPP010000888">
    <property type="protein sequence ID" value="CAG8519640.1"/>
    <property type="molecule type" value="Genomic_DNA"/>
</dbReference>
<proteinExistence type="predicted"/>
<sequence>MKVNTLSEFIMHLKLLLRIAMRQESDCLDAGDNYAVSNIELEDSDPEDEHNSEPESESTENDEISDIINMYSY</sequence>
<gene>
    <name evidence="2" type="ORF">FMOSSE_LOCUS4964</name>
</gene>
<organism evidence="2 3">
    <name type="scientific">Funneliformis mosseae</name>
    <name type="common">Endomycorrhizal fungus</name>
    <name type="synonym">Glomus mosseae</name>
    <dbReference type="NCBI Taxonomy" id="27381"/>
    <lineage>
        <taxon>Eukaryota</taxon>
        <taxon>Fungi</taxon>
        <taxon>Fungi incertae sedis</taxon>
        <taxon>Mucoromycota</taxon>
        <taxon>Glomeromycotina</taxon>
        <taxon>Glomeromycetes</taxon>
        <taxon>Glomerales</taxon>
        <taxon>Glomeraceae</taxon>
        <taxon>Funneliformis</taxon>
    </lineage>
</organism>